<protein>
    <submittedName>
        <fullName evidence="3">Hemophore-related protein</fullName>
    </submittedName>
</protein>
<dbReference type="AlphaFoldDB" id="A0AAW5SJT1"/>
<keyword evidence="1" id="KW-0732">Signal</keyword>
<proteinExistence type="predicted"/>
<keyword evidence="4" id="KW-1185">Reference proteome</keyword>
<dbReference type="EMBL" id="JACKTI010000031">
    <property type="protein sequence ID" value="MCV7023727.1"/>
    <property type="molecule type" value="Genomic_DNA"/>
</dbReference>
<dbReference type="Proteomes" id="UP001207528">
    <property type="component" value="Unassembled WGS sequence"/>
</dbReference>
<accession>A0AAW5SJT1</accession>
<gene>
    <name evidence="3" type="ORF">H7I77_10250</name>
    <name evidence="2" type="ORF">RMCN_4735</name>
</gene>
<organism evidence="3 5">
    <name type="scientific">Mycolicibacterium novocastrense</name>
    <name type="common">Mycobacterium novocastrense</name>
    <dbReference type="NCBI Taxonomy" id="59813"/>
    <lineage>
        <taxon>Bacteria</taxon>
        <taxon>Bacillati</taxon>
        <taxon>Actinomycetota</taxon>
        <taxon>Actinomycetes</taxon>
        <taxon>Mycobacteriales</taxon>
        <taxon>Mycobacteriaceae</taxon>
        <taxon>Mycolicibacterium</taxon>
    </lineage>
</organism>
<comment type="caution">
    <text evidence="3">The sequence shown here is derived from an EMBL/GenBank/DDBJ whole genome shotgun (WGS) entry which is preliminary data.</text>
</comment>
<evidence type="ECO:0000313" key="4">
    <source>
        <dbReference type="Proteomes" id="UP000069773"/>
    </source>
</evidence>
<evidence type="ECO:0000313" key="3">
    <source>
        <dbReference type="EMBL" id="MCV7023727.1"/>
    </source>
</evidence>
<feature type="chain" id="PRO_5043487587" evidence="1">
    <location>
        <begin position="30"/>
        <end position="112"/>
    </location>
</feature>
<dbReference type="RefSeq" id="WP_067394415.1">
    <property type="nucleotide sequence ID" value="NZ_BCTA01000070.1"/>
</dbReference>
<dbReference type="NCBIfam" id="TIGR04529">
    <property type="entry name" value="MTB_hemophore"/>
    <property type="match status" value="1"/>
</dbReference>
<dbReference type="EMBL" id="BCTA01000070">
    <property type="protein sequence ID" value="GAT11602.1"/>
    <property type="molecule type" value="Genomic_DNA"/>
</dbReference>
<evidence type="ECO:0000256" key="1">
    <source>
        <dbReference type="SAM" id="SignalP"/>
    </source>
</evidence>
<dbReference type="GO" id="GO:0020037">
    <property type="term" value="F:heme binding"/>
    <property type="evidence" value="ECO:0007669"/>
    <property type="project" value="InterPro"/>
</dbReference>
<evidence type="ECO:0000313" key="5">
    <source>
        <dbReference type="Proteomes" id="UP001207528"/>
    </source>
</evidence>
<name>A0AAW5SJT1_MYCNV</name>
<reference evidence="3" key="2">
    <citation type="submission" date="2020-07" db="EMBL/GenBank/DDBJ databases">
        <authorList>
            <person name="Pettersson B.M.F."/>
            <person name="Behra P.R.K."/>
            <person name="Ramesh M."/>
            <person name="Das S."/>
            <person name="Dasgupta S."/>
            <person name="Kirsebom L.A."/>
        </authorList>
    </citation>
    <scope>NUCLEOTIDE SEQUENCE</scope>
    <source>
        <strain evidence="3">DSM 44203</strain>
    </source>
</reference>
<reference evidence="3" key="3">
    <citation type="journal article" date="2022" name="BMC Genomics">
        <title>Comparative genome analysis of mycobacteria focusing on tRNA and non-coding RNA.</title>
        <authorList>
            <person name="Behra P.R.K."/>
            <person name="Pettersson B.M.F."/>
            <person name="Ramesh M."/>
            <person name="Das S."/>
            <person name="Dasgupta S."/>
            <person name="Kirsebom L.A."/>
        </authorList>
    </citation>
    <scope>NUCLEOTIDE SEQUENCE</scope>
    <source>
        <strain evidence="3">DSM 44203</strain>
    </source>
</reference>
<evidence type="ECO:0000313" key="2">
    <source>
        <dbReference type="EMBL" id="GAT11602.1"/>
    </source>
</evidence>
<feature type="signal peptide" evidence="1">
    <location>
        <begin position="1"/>
        <end position="29"/>
    </location>
</feature>
<dbReference type="PROSITE" id="PS51257">
    <property type="entry name" value="PROKAR_LIPOPROTEIN"/>
    <property type="match status" value="1"/>
</dbReference>
<sequence length="112" mass="11343">MIKKSLTSLAIGAGCVAVSLAAGAGAASAAPNLDAAVNTTCTYPQLVAALNAQSPEAAAGFNQAKGLQAGLHQFLASGPNQRRVIATQIANAQWAQPYLPAIEQAFNTCQSF</sequence>
<reference evidence="2 4" key="1">
    <citation type="journal article" date="2016" name="Genome Announc.">
        <title>Draft Genome Sequences of Five Rapidly Growing Mycobacterium Species, M. thermoresistibile, M. fortuitum subsp. acetamidolyticum, M. canariasense, M. brisbanense, and M. novocastrense.</title>
        <authorList>
            <person name="Katahira K."/>
            <person name="Ogura Y."/>
            <person name="Gotoh Y."/>
            <person name="Hayashi T."/>
        </authorList>
    </citation>
    <scope>NUCLEOTIDE SEQUENCE [LARGE SCALE GENOMIC DNA]</scope>
    <source>
        <strain evidence="2 4">JCM18114</strain>
    </source>
</reference>
<dbReference type="Proteomes" id="UP000069773">
    <property type="component" value="Unassembled WGS sequence"/>
</dbReference>
<dbReference type="InterPro" id="IPR032407">
    <property type="entry name" value="MHB"/>
</dbReference>